<sequence>FKQHLKVAKAGLKLAILLCDSAPCGEKEEGLSMAEGDTLVSVDYTILGKVQGVFFRKYTQGEGKKLGLVVQGQLQGPISKVHYMQEWLETKGSPKSQIDRANFSNEKVILKLDYPEFQIVK</sequence>
<evidence type="ECO:0000256" key="1">
    <source>
        <dbReference type="ARBA" id="ARBA00005614"/>
    </source>
</evidence>
<dbReference type="SUPFAM" id="SSF54975">
    <property type="entry name" value="Acylphosphatase/BLUF domain-like"/>
    <property type="match status" value="1"/>
</dbReference>
<reference evidence="10" key="2">
    <citation type="submission" date="2025-09" db="UniProtKB">
        <authorList>
            <consortium name="Ensembl"/>
        </authorList>
    </citation>
    <scope>IDENTIFICATION</scope>
</reference>
<dbReference type="PANTHER" id="PTHR10029:SF21">
    <property type="entry name" value="ACYLPHOSPHATASE-1"/>
    <property type="match status" value="1"/>
</dbReference>
<dbReference type="Proteomes" id="UP000694422">
    <property type="component" value="Unplaced"/>
</dbReference>
<comment type="caution">
    <text evidence="7">Lacks conserved residue(s) required for the propagation of feature annotation.</text>
</comment>
<evidence type="ECO:0000256" key="3">
    <source>
        <dbReference type="ARBA" id="ARBA00022801"/>
    </source>
</evidence>
<dbReference type="InterPro" id="IPR020456">
    <property type="entry name" value="Acylphosphatase"/>
</dbReference>
<evidence type="ECO:0000256" key="5">
    <source>
        <dbReference type="ARBA" id="ARBA00041384"/>
    </source>
</evidence>
<evidence type="ECO:0000256" key="4">
    <source>
        <dbReference type="ARBA" id="ARBA00039183"/>
    </source>
</evidence>
<organism evidence="10 11">
    <name type="scientific">Spermophilus dauricus</name>
    <name type="common">Daurian ground squirrel</name>
    <dbReference type="NCBI Taxonomy" id="99837"/>
    <lineage>
        <taxon>Eukaryota</taxon>
        <taxon>Metazoa</taxon>
        <taxon>Chordata</taxon>
        <taxon>Craniata</taxon>
        <taxon>Vertebrata</taxon>
        <taxon>Euteleostomi</taxon>
        <taxon>Mammalia</taxon>
        <taxon>Eutheria</taxon>
        <taxon>Euarchontoglires</taxon>
        <taxon>Glires</taxon>
        <taxon>Rodentia</taxon>
        <taxon>Sciuromorpha</taxon>
        <taxon>Sciuridae</taxon>
        <taxon>Xerinae</taxon>
        <taxon>Marmotini</taxon>
        <taxon>Spermophilus</taxon>
    </lineage>
</organism>
<keyword evidence="11" id="KW-1185">Reference proteome</keyword>
<dbReference type="Ensembl" id="ENSSDAT00000021691.1">
    <property type="protein sequence ID" value="ENSSDAP00000018968.1"/>
    <property type="gene ID" value="ENSSDAG00000017293.1"/>
</dbReference>
<dbReference type="PROSITE" id="PS00150">
    <property type="entry name" value="ACYLPHOSPHATASE_1"/>
    <property type="match status" value="1"/>
</dbReference>
<protein>
    <recommendedName>
        <fullName evidence="4">Acylphosphatase-1</fullName>
        <ecNumber evidence="2">3.6.1.7</ecNumber>
    </recommendedName>
    <alternativeName>
        <fullName evidence="5">Acylphosphate phosphohydrolase 1</fullName>
    </alternativeName>
</protein>
<evidence type="ECO:0000256" key="8">
    <source>
        <dbReference type="RuleBase" id="RU004168"/>
    </source>
</evidence>
<evidence type="ECO:0000256" key="7">
    <source>
        <dbReference type="PROSITE-ProRule" id="PRU00520"/>
    </source>
</evidence>
<comment type="catalytic activity">
    <reaction evidence="6">
        <text>an acyl phosphate + H2O = a carboxylate + phosphate + H(+)</text>
        <dbReference type="Rhea" id="RHEA:14965"/>
        <dbReference type="ChEBI" id="CHEBI:15377"/>
        <dbReference type="ChEBI" id="CHEBI:15378"/>
        <dbReference type="ChEBI" id="CHEBI:29067"/>
        <dbReference type="ChEBI" id="CHEBI:43474"/>
        <dbReference type="ChEBI" id="CHEBI:59918"/>
        <dbReference type="EC" id="3.6.1.7"/>
    </reaction>
</comment>
<evidence type="ECO:0000313" key="10">
    <source>
        <dbReference type="Ensembl" id="ENSSDAP00000018968.1"/>
    </source>
</evidence>
<reference evidence="10" key="1">
    <citation type="submission" date="2025-08" db="UniProtKB">
        <authorList>
            <consortium name="Ensembl"/>
        </authorList>
    </citation>
    <scope>IDENTIFICATION</scope>
</reference>
<keyword evidence="3" id="KW-0378">Hydrolase</keyword>
<dbReference type="AlphaFoldDB" id="A0A8C9Q6W3"/>
<feature type="domain" description="Acylphosphatase-like" evidence="9">
    <location>
        <begin position="41"/>
        <end position="121"/>
    </location>
</feature>
<dbReference type="InterPro" id="IPR036046">
    <property type="entry name" value="Acylphosphatase-like_dom_sf"/>
</dbReference>
<dbReference type="InterPro" id="IPR017968">
    <property type="entry name" value="Acylphosphatase_CS"/>
</dbReference>
<evidence type="ECO:0000259" key="9">
    <source>
        <dbReference type="PROSITE" id="PS51160"/>
    </source>
</evidence>
<comment type="similarity">
    <text evidence="1 8">Belongs to the acylphosphatase family.</text>
</comment>
<dbReference type="EC" id="3.6.1.7" evidence="2"/>
<evidence type="ECO:0000256" key="2">
    <source>
        <dbReference type="ARBA" id="ARBA00012150"/>
    </source>
</evidence>
<dbReference type="Pfam" id="PF00708">
    <property type="entry name" value="Acylphosphatase"/>
    <property type="match status" value="1"/>
</dbReference>
<name>A0A8C9Q6W3_SPEDA</name>
<dbReference type="Gene3D" id="3.30.70.100">
    <property type="match status" value="1"/>
</dbReference>
<accession>A0A8C9Q6W3</accession>
<dbReference type="GO" id="GO:0003998">
    <property type="term" value="F:acylphosphatase activity"/>
    <property type="evidence" value="ECO:0007669"/>
    <property type="project" value="UniProtKB-EC"/>
</dbReference>
<proteinExistence type="inferred from homology"/>
<evidence type="ECO:0000256" key="6">
    <source>
        <dbReference type="ARBA" id="ARBA00047645"/>
    </source>
</evidence>
<dbReference type="PROSITE" id="PS51160">
    <property type="entry name" value="ACYLPHOSPHATASE_3"/>
    <property type="match status" value="1"/>
</dbReference>
<evidence type="ECO:0000313" key="11">
    <source>
        <dbReference type="Proteomes" id="UP000694422"/>
    </source>
</evidence>
<dbReference type="InterPro" id="IPR001792">
    <property type="entry name" value="Acylphosphatase-like_dom"/>
</dbReference>
<dbReference type="PANTHER" id="PTHR10029">
    <property type="entry name" value="ACYLPHOSPHATASE"/>
    <property type="match status" value="1"/>
</dbReference>